<dbReference type="Gene3D" id="3.50.50.60">
    <property type="entry name" value="FAD/NAD(P)-binding domain"/>
    <property type="match status" value="1"/>
</dbReference>
<evidence type="ECO:0000313" key="1">
    <source>
        <dbReference type="EMBL" id="MBD2841006.1"/>
    </source>
</evidence>
<comment type="caution">
    <text evidence="1">The sequence shown here is derived from an EMBL/GenBank/DDBJ whole genome shotgun (WGS) entry which is preliminary data.</text>
</comment>
<dbReference type="PANTHER" id="PTHR21197">
    <property type="entry name" value="UDP-GALACTOPYRANOSE MUTASE"/>
    <property type="match status" value="1"/>
</dbReference>
<accession>A0ABR8KSB2</accession>
<reference evidence="1 2" key="1">
    <citation type="submission" date="2020-09" db="EMBL/GenBank/DDBJ databases">
        <authorList>
            <person name="Yoon J.-W."/>
        </authorList>
    </citation>
    <scope>NUCLEOTIDE SEQUENCE [LARGE SCALE GENOMIC DNA]</scope>
    <source>
        <strain evidence="1 2">KMU-140</strain>
    </source>
</reference>
<dbReference type="Pfam" id="PF13450">
    <property type="entry name" value="NAD_binding_8"/>
    <property type="match status" value="1"/>
</dbReference>
<dbReference type="InterPro" id="IPR036188">
    <property type="entry name" value="FAD/NAD-bd_sf"/>
</dbReference>
<dbReference type="EMBL" id="JACXLC010000001">
    <property type="protein sequence ID" value="MBD2841006.1"/>
    <property type="molecule type" value="Genomic_DNA"/>
</dbReference>
<protein>
    <submittedName>
        <fullName evidence="1">NAD(P)-binding protein</fullName>
    </submittedName>
</protein>
<organism evidence="1 2">
    <name type="scientific">Erythrobacter rubeus</name>
    <dbReference type="NCBI Taxonomy" id="2760803"/>
    <lineage>
        <taxon>Bacteria</taxon>
        <taxon>Pseudomonadati</taxon>
        <taxon>Pseudomonadota</taxon>
        <taxon>Alphaproteobacteria</taxon>
        <taxon>Sphingomonadales</taxon>
        <taxon>Erythrobacteraceae</taxon>
        <taxon>Erythrobacter/Porphyrobacter group</taxon>
        <taxon>Erythrobacter</taxon>
    </lineage>
</organism>
<proteinExistence type="predicted"/>
<dbReference type="PANTHER" id="PTHR21197:SF0">
    <property type="entry name" value="UDP-GALACTOPYRANOSE MUTASE"/>
    <property type="match status" value="1"/>
</dbReference>
<dbReference type="Proteomes" id="UP000635384">
    <property type="component" value="Unassembled WGS sequence"/>
</dbReference>
<dbReference type="SUPFAM" id="SSF51905">
    <property type="entry name" value="FAD/NAD(P)-binding domain"/>
    <property type="match status" value="1"/>
</dbReference>
<keyword evidence="2" id="KW-1185">Reference proteome</keyword>
<gene>
    <name evidence="1" type="ORF">IB285_01920</name>
</gene>
<name>A0ABR8KSB2_9SPHN</name>
<sequence>MGRTIHCSRPPSGDRSLTTVGGCTLVNDPNIAIIGAGFAGFGASHQLRELGVEATIYEKRSVHGGHTSTHSYDDGFLFDEGPHISFTQNKRLQELFAESIGGTYEKLRASVNNYWQGHWIKHPAQVNLHGLPHQVVIDSIKDFVAASHAPKDSHKIENYEDWLIAAFGKTFAETFPAVYTRKYHTTDAKNLTTDWLGPRLYRPELEEVLRGALVPQAPDVHYVDHFRYPTEGGFVSYLNGFRKRSRVECDSEIVEIDPKAKSLRTSDGRVIEYDSIISSVPLPRLIRMIKGAPPDVVEAAGKLACTEVVLVNIGVSKPHVRDDHWTYFYDEDIAFARLSYPSNFSPNVAPKGCTALQAEVYFSDKWKPRDKPAEAYIEPVIDGLLKAGLIDGRDQVVHTSTIVAPFANIIFDHDRPAAVKLIHGYLDDIGVGYCGRFGDWGYIWTDQAFASGEKAARRALDRMAKGEVAAGVGA</sequence>
<evidence type="ECO:0000313" key="2">
    <source>
        <dbReference type="Proteomes" id="UP000635384"/>
    </source>
</evidence>